<dbReference type="InterPro" id="IPR050397">
    <property type="entry name" value="Env_Response_Regulators"/>
</dbReference>
<dbReference type="PROSITE" id="PS50042">
    <property type="entry name" value="CNMP_BINDING_3"/>
    <property type="match status" value="1"/>
</dbReference>
<protein>
    <submittedName>
        <fullName evidence="2">Cyclic nucleotide-binding domain-containing protein</fullName>
    </submittedName>
</protein>
<name>A0ABT7PGL9_9BACT</name>
<gene>
    <name evidence="2" type="ORF">QTN89_07980</name>
</gene>
<keyword evidence="3" id="KW-1185">Reference proteome</keyword>
<dbReference type="InterPro" id="IPR018490">
    <property type="entry name" value="cNMP-bd_dom_sf"/>
</dbReference>
<dbReference type="RefSeq" id="WP_230776618.1">
    <property type="nucleotide sequence ID" value="NZ_JAJMQV010000086.1"/>
</dbReference>
<dbReference type="Pfam" id="PF00027">
    <property type="entry name" value="cNMP_binding"/>
    <property type="match status" value="1"/>
</dbReference>
<dbReference type="CDD" id="cd00038">
    <property type="entry name" value="CAP_ED"/>
    <property type="match status" value="1"/>
</dbReference>
<sequence length="174" mass="19837">MHSSVRTTTMLLEQTQLIQKIPICGGLKIETLRFILQQSSELDLTAGEFLFYEGDPGDSLFVVRCGSVVVERDWKGQPIVLARVGPGDCVGEMSLIDFQKRFASVRAETDCSVVRIPYIALTKLCKVDAEQYAMVMMNLGREVSRRLRIAGERLFRYQQELGHHWFDDELQYDA</sequence>
<reference evidence="2 3" key="1">
    <citation type="submission" date="2023-06" db="EMBL/GenBank/DDBJ databases">
        <title>Roseiconus lacunae JC819 isolated from Gulf of Mannar region, Tamil Nadu.</title>
        <authorList>
            <person name="Pk S."/>
            <person name="Ch S."/>
            <person name="Ch V.R."/>
        </authorList>
    </citation>
    <scope>NUCLEOTIDE SEQUENCE [LARGE SCALE GENOMIC DNA]</scope>
    <source>
        <strain evidence="2 3">JC819</strain>
    </source>
</reference>
<dbReference type="InterPro" id="IPR014710">
    <property type="entry name" value="RmlC-like_jellyroll"/>
</dbReference>
<dbReference type="PANTHER" id="PTHR24567:SF68">
    <property type="entry name" value="DNA-BINDING TRANSCRIPTIONAL DUAL REGULATOR CRP"/>
    <property type="match status" value="1"/>
</dbReference>
<dbReference type="SMART" id="SM00100">
    <property type="entry name" value="cNMP"/>
    <property type="match status" value="1"/>
</dbReference>
<feature type="domain" description="Cyclic nucleotide-binding" evidence="1">
    <location>
        <begin position="23"/>
        <end position="124"/>
    </location>
</feature>
<comment type="caution">
    <text evidence="2">The sequence shown here is derived from an EMBL/GenBank/DDBJ whole genome shotgun (WGS) entry which is preliminary data.</text>
</comment>
<evidence type="ECO:0000313" key="2">
    <source>
        <dbReference type="EMBL" id="MDM4015361.1"/>
    </source>
</evidence>
<dbReference type="InterPro" id="IPR000595">
    <property type="entry name" value="cNMP-bd_dom"/>
</dbReference>
<dbReference type="SUPFAM" id="SSF51206">
    <property type="entry name" value="cAMP-binding domain-like"/>
    <property type="match status" value="1"/>
</dbReference>
<dbReference type="Proteomes" id="UP001239462">
    <property type="component" value="Unassembled WGS sequence"/>
</dbReference>
<evidence type="ECO:0000259" key="1">
    <source>
        <dbReference type="PROSITE" id="PS50042"/>
    </source>
</evidence>
<organism evidence="2 3">
    <name type="scientific">Roseiconus lacunae</name>
    <dbReference type="NCBI Taxonomy" id="2605694"/>
    <lineage>
        <taxon>Bacteria</taxon>
        <taxon>Pseudomonadati</taxon>
        <taxon>Planctomycetota</taxon>
        <taxon>Planctomycetia</taxon>
        <taxon>Pirellulales</taxon>
        <taxon>Pirellulaceae</taxon>
        <taxon>Roseiconus</taxon>
    </lineage>
</organism>
<dbReference type="Gene3D" id="2.60.120.10">
    <property type="entry name" value="Jelly Rolls"/>
    <property type="match status" value="1"/>
</dbReference>
<dbReference type="EMBL" id="JASZZN010000005">
    <property type="protein sequence ID" value="MDM4015361.1"/>
    <property type="molecule type" value="Genomic_DNA"/>
</dbReference>
<dbReference type="PANTHER" id="PTHR24567">
    <property type="entry name" value="CRP FAMILY TRANSCRIPTIONAL REGULATORY PROTEIN"/>
    <property type="match status" value="1"/>
</dbReference>
<accession>A0ABT7PGL9</accession>
<proteinExistence type="predicted"/>
<evidence type="ECO:0000313" key="3">
    <source>
        <dbReference type="Proteomes" id="UP001239462"/>
    </source>
</evidence>